<protein>
    <submittedName>
        <fullName evidence="2">Uncharacterized protein</fullName>
    </submittedName>
</protein>
<dbReference type="EMBL" id="SRMA01027182">
    <property type="protein sequence ID" value="TRY58583.1"/>
    <property type="molecule type" value="Genomic_DNA"/>
</dbReference>
<name>A0A553MZH4_9TELE</name>
<sequence>MNLTHCVSYKVIQCALQGADVLMETAQADCLHTRPEVPELRGRAPFLHQTPGAPAGRPASAAG</sequence>
<organism evidence="2 3">
    <name type="scientific">Danionella cerebrum</name>
    <dbReference type="NCBI Taxonomy" id="2873325"/>
    <lineage>
        <taxon>Eukaryota</taxon>
        <taxon>Metazoa</taxon>
        <taxon>Chordata</taxon>
        <taxon>Craniata</taxon>
        <taxon>Vertebrata</taxon>
        <taxon>Euteleostomi</taxon>
        <taxon>Actinopterygii</taxon>
        <taxon>Neopterygii</taxon>
        <taxon>Teleostei</taxon>
        <taxon>Ostariophysi</taxon>
        <taxon>Cypriniformes</taxon>
        <taxon>Danionidae</taxon>
        <taxon>Danioninae</taxon>
        <taxon>Danionella</taxon>
    </lineage>
</organism>
<feature type="compositionally biased region" description="Low complexity" evidence="1">
    <location>
        <begin position="51"/>
        <end position="63"/>
    </location>
</feature>
<feature type="region of interest" description="Disordered" evidence="1">
    <location>
        <begin position="43"/>
        <end position="63"/>
    </location>
</feature>
<keyword evidence="3" id="KW-1185">Reference proteome</keyword>
<gene>
    <name evidence="2" type="ORF">DNTS_030047</name>
</gene>
<evidence type="ECO:0000313" key="2">
    <source>
        <dbReference type="EMBL" id="TRY58583.1"/>
    </source>
</evidence>
<evidence type="ECO:0000313" key="3">
    <source>
        <dbReference type="Proteomes" id="UP000316079"/>
    </source>
</evidence>
<proteinExistence type="predicted"/>
<dbReference type="Proteomes" id="UP000316079">
    <property type="component" value="Unassembled WGS sequence"/>
</dbReference>
<reference evidence="2 3" key="1">
    <citation type="journal article" date="2019" name="Sci. Data">
        <title>Hybrid genome assembly and annotation of Danionella translucida.</title>
        <authorList>
            <person name="Kadobianskyi M."/>
            <person name="Schulze L."/>
            <person name="Schuelke M."/>
            <person name="Judkewitz B."/>
        </authorList>
    </citation>
    <scope>NUCLEOTIDE SEQUENCE [LARGE SCALE GENOMIC DNA]</scope>
    <source>
        <strain evidence="2 3">Bolton</strain>
    </source>
</reference>
<accession>A0A553MZH4</accession>
<dbReference type="AlphaFoldDB" id="A0A553MZH4"/>
<comment type="caution">
    <text evidence="2">The sequence shown here is derived from an EMBL/GenBank/DDBJ whole genome shotgun (WGS) entry which is preliminary data.</text>
</comment>
<evidence type="ECO:0000256" key="1">
    <source>
        <dbReference type="SAM" id="MobiDB-lite"/>
    </source>
</evidence>